<evidence type="ECO:0000256" key="1">
    <source>
        <dbReference type="ARBA" id="ARBA00004383"/>
    </source>
</evidence>
<dbReference type="Gene3D" id="3.30.2420.10">
    <property type="entry name" value="TonB"/>
    <property type="match status" value="2"/>
</dbReference>
<evidence type="ECO:0000256" key="6">
    <source>
        <dbReference type="ARBA" id="ARBA00022692"/>
    </source>
</evidence>
<dbReference type="Proteomes" id="UP001302316">
    <property type="component" value="Unassembled WGS sequence"/>
</dbReference>
<comment type="subcellular location">
    <subcellularLocation>
        <location evidence="1 10">Cell inner membrane</location>
        <topology evidence="1 10">Single-pass membrane protein</topology>
        <orientation evidence="1 10">Periplasmic side</orientation>
    </subcellularLocation>
</comment>
<organism evidence="13 14">
    <name type="scientific">Natronospira elongata</name>
    <dbReference type="NCBI Taxonomy" id="3110268"/>
    <lineage>
        <taxon>Bacteria</taxon>
        <taxon>Pseudomonadati</taxon>
        <taxon>Pseudomonadota</taxon>
        <taxon>Gammaproteobacteria</taxon>
        <taxon>Natronospirales</taxon>
        <taxon>Natronospiraceae</taxon>
        <taxon>Natronospira</taxon>
    </lineage>
</organism>
<dbReference type="NCBIfam" id="TIGR01352">
    <property type="entry name" value="tonB_Cterm"/>
    <property type="match status" value="1"/>
</dbReference>
<evidence type="ECO:0000256" key="10">
    <source>
        <dbReference type="RuleBase" id="RU362123"/>
    </source>
</evidence>
<dbReference type="RefSeq" id="WP_346049608.1">
    <property type="nucleotide sequence ID" value="NZ_JAYGII010000002.1"/>
</dbReference>
<name>A0AAP6JCK9_9GAMM</name>
<comment type="function">
    <text evidence="10">Interacts with outer membrane receptor proteins that carry out high-affinity binding and energy dependent uptake into the periplasmic space of specific substrates. It could act to transduce energy from the cytoplasmic membrane to specific energy-requiring processes in the outer membrane, resulting in the release into the periplasm of ligands bound by these outer membrane proteins.</text>
</comment>
<feature type="domain" description="TonB C-terminal" evidence="12">
    <location>
        <begin position="153"/>
        <end position="244"/>
    </location>
</feature>
<dbReference type="PANTHER" id="PTHR33446">
    <property type="entry name" value="PROTEIN TONB-RELATED"/>
    <property type="match status" value="1"/>
</dbReference>
<dbReference type="InterPro" id="IPR003538">
    <property type="entry name" value="TonB"/>
</dbReference>
<gene>
    <name evidence="13" type="ORF">VCB98_01135</name>
</gene>
<dbReference type="Pfam" id="PF03544">
    <property type="entry name" value="TonB_C"/>
    <property type="match status" value="2"/>
</dbReference>
<evidence type="ECO:0000256" key="9">
    <source>
        <dbReference type="ARBA" id="ARBA00023136"/>
    </source>
</evidence>
<accession>A0AAP6JCK9</accession>
<dbReference type="InterPro" id="IPR051045">
    <property type="entry name" value="TonB-dependent_transducer"/>
</dbReference>
<keyword evidence="6" id="KW-0812">Transmembrane</keyword>
<feature type="domain" description="TonB C-terminal" evidence="12">
    <location>
        <begin position="42"/>
        <end position="137"/>
    </location>
</feature>
<dbReference type="SUPFAM" id="SSF74653">
    <property type="entry name" value="TolA/TonB C-terminal domain"/>
    <property type="match status" value="2"/>
</dbReference>
<dbReference type="GO" id="GO:0015891">
    <property type="term" value="P:siderophore transport"/>
    <property type="evidence" value="ECO:0007669"/>
    <property type="project" value="InterPro"/>
</dbReference>
<dbReference type="GO" id="GO:0015031">
    <property type="term" value="P:protein transport"/>
    <property type="evidence" value="ECO:0007669"/>
    <property type="project" value="UniProtKB-UniRule"/>
</dbReference>
<feature type="signal peptide" evidence="11">
    <location>
        <begin position="1"/>
        <end position="23"/>
    </location>
</feature>
<dbReference type="PRINTS" id="PR01374">
    <property type="entry name" value="TONBPROTEIN"/>
</dbReference>
<dbReference type="GO" id="GO:0055085">
    <property type="term" value="P:transmembrane transport"/>
    <property type="evidence" value="ECO:0007669"/>
    <property type="project" value="InterPro"/>
</dbReference>
<evidence type="ECO:0000256" key="7">
    <source>
        <dbReference type="ARBA" id="ARBA00022927"/>
    </source>
</evidence>
<dbReference type="GO" id="GO:0005886">
    <property type="term" value="C:plasma membrane"/>
    <property type="evidence" value="ECO:0007669"/>
    <property type="project" value="UniProtKB-SubCell"/>
</dbReference>
<evidence type="ECO:0000256" key="8">
    <source>
        <dbReference type="ARBA" id="ARBA00022989"/>
    </source>
</evidence>
<dbReference type="EMBL" id="JAYGII010000002">
    <property type="protein sequence ID" value="MEA5444421.1"/>
    <property type="molecule type" value="Genomic_DNA"/>
</dbReference>
<keyword evidence="9" id="KW-0472">Membrane</keyword>
<protein>
    <recommendedName>
        <fullName evidence="10">Protein TonB</fullName>
    </recommendedName>
</protein>
<keyword evidence="11" id="KW-0732">Signal</keyword>
<keyword evidence="14" id="KW-1185">Reference proteome</keyword>
<evidence type="ECO:0000256" key="5">
    <source>
        <dbReference type="ARBA" id="ARBA00022519"/>
    </source>
</evidence>
<keyword evidence="5 10" id="KW-0997">Cell inner membrane</keyword>
<evidence type="ECO:0000313" key="14">
    <source>
        <dbReference type="Proteomes" id="UP001302316"/>
    </source>
</evidence>
<proteinExistence type="inferred from homology"/>
<dbReference type="InterPro" id="IPR037682">
    <property type="entry name" value="TonB_C"/>
</dbReference>
<dbReference type="GO" id="GO:0031992">
    <property type="term" value="F:energy transducer activity"/>
    <property type="evidence" value="ECO:0007669"/>
    <property type="project" value="InterPro"/>
</dbReference>
<keyword evidence="4 10" id="KW-1003">Cell membrane</keyword>
<evidence type="ECO:0000256" key="4">
    <source>
        <dbReference type="ARBA" id="ARBA00022475"/>
    </source>
</evidence>
<dbReference type="PROSITE" id="PS52015">
    <property type="entry name" value="TONB_CTD"/>
    <property type="match status" value="2"/>
</dbReference>
<dbReference type="GO" id="GO:0030288">
    <property type="term" value="C:outer membrane-bounded periplasmic space"/>
    <property type="evidence" value="ECO:0007669"/>
    <property type="project" value="InterPro"/>
</dbReference>
<reference evidence="13 14" key="1">
    <citation type="submission" date="2023-12" db="EMBL/GenBank/DDBJ databases">
        <title>Whole-genome sequencing of halo(alkali)philic microorganisms from hypersaline lakes.</title>
        <authorList>
            <person name="Sorokin D.Y."/>
            <person name="Merkel A.Y."/>
            <person name="Messina E."/>
            <person name="Yakimov M."/>
        </authorList>
    </citation>
    <scope>NUCLEOTIDE SEQUENCE [LARGE SCALE GENOMIC DNA]</scope>
    <source>
        <strain evidence="13 14">AB-CW1</strain>
    </source>
</reference>
<keyword evidence="10" id="KW-0735">Signal-anchor</keyword>
<keyword evidence="8" id="KW-1133">Transmembrane helix</keyword>
<comment type="similarity">
    <text evidence="2 10">Belongs to the TonB family.</text>
</comment>
<evidence type="ECO:0000256" key="2">
    <source>
        <dbReference type="ARBA" id="ARBA00006555"/>
    </source>
</evidence>
<comment type="caution">
    <text evidence="13">The sequence shown here is derived from an EMBL/GenBank/DDBJ whole genome shotgun (WGS) entry which is preliminary data.</text>
</comment>
<evidence type="ECO:0000256" key="3">
    <source>
        <dbReference type="ARBA" id="ARBA00022448"/>
    </source>
</evidence>
<keyword evidence="3 10" id="KW-0813">Transport</keyword>
<dbReference type="InterPro" id="IPR006260">
    <property type="entry name" value="TonB/TolA_C"/>
</dbReference>
<keyword evidence="7 10" id="KW-0653">Protein transport</keyword>
<dbReference type="AlphaFoldDB" id="A0AAP6JCK9"/>
<feature type="chain" id="PRO_5042976450" description="Protein TonB" evidence="11">
    <location>
        <begin position="24"/>
        <end position="244"/>
    </location>
</feature>
<evidence type="ECO:0000256" key="11">
    <source>
        <dbReference type="SAM" id="SignalP"/>
    </source>
</evidence>
<evidence type="ECO:0000313" key="13">
    <source>
        <dbReference type="EMBL" id="MEA5444421.1"/>
    </source>
</evidence>
<evidence type="ECO:0000259" key="12">
    <source>
        <dbReference type="PROSITE" id="PS52015"/>
    </source>
</evidence>
<sequence length="244" mass="26819">MSQQSVFRPAFAVGLIALMSACASSPETFIPEEKKALPKVEDPNSYFAEITRVAPEWPRSALTKGISGSVTMGLVIDADGQVTHIEVMESTPEGIFDRAAIRAVQQWRYQPDDATNAQSVRVAQTIDFVHFGDGKNRPDPLSEDDKALEQLEMSDPVFAAVDSAPVRMSKEARELLPTGSIKVLMRVEENGEVSRAKVAEAQPSGVFNAAVLDSVSQWQFHWEDDTEAKPVLVETEFEFTSESD</sequence>